<dbReference type="CDD" id="cd00063">
    <property type="entry name" value="FN3"/>
    <property type="match status" value="1"/>
</dbReference>
<evidence type="ECO:0000256" key="1">
    <source>
        <dbReference type="ARBA" id="ARBA00022737"/>
    </source>
</evidence>
<dbReference type="SUPFAM" id="SSF56436">
    <property type="entry name" value="C-type lectin-like"/>
    <property type="match status" value="1"/>
</dbReference>
<dbReference type="Pfam" id="PF00041">
    <property type="entry name" value="fn3"/>
    <property type="match status" value="1"/>
</dbReference>
<dbReference type="InterPro" id="IPR003961">
    <property type="entry name" value="FN3_dom"/>
</dbReference>
<organism evidence="4 5">
    <name type="scientific">Geodia barretti</name>
    <name type="common">Barrett's horny sponge</name>
    <dbReference type="NCBI Taxonomy" id="519541"/>
    <lineage>
        <taxon>Eukaryota</taxon>
        <taxon>Metazoa</taxon>
        <taxon>Porifera</taxon>
        <taxon>Demospongiae</taxon>
        <taxon>Heteroscleromorpha</taxon>
        <taxon>Tetractinellida</taxon>
        <taxon>Astrophorina</taxon>
        <taxon>Geodiidae</taxon>
        <taxon>Geodia</taxon>
    </lineage>
</organism>
<accession>A0AA35TPT3</accession>
<evidence type="ECO:0000313" key="5">
    <source>
        <dbReference type="Proteomes" id="UP001174909"/>
    </source>
</evidence>
<keyword evidence="5" id="KW-1185">Reference proteome</keyword>
<gene>
    <name evidence="4" type="ORF">GBAR_LOCUS28572</name>
</gene>
<dbReference type="SUPFAM" id="SSF49265">
    <property type="entry name" value="Fibronectin type III"/>
    <property type="match status" value="1"/>
</dbReference>
<dbReference type="InterPro" id="IPR016187">
    <property type="entry name" value="CTDL_fold"/>
</dbReference>
<evidence type="ECO:0000256" key="2">
    <source>
        <dbReference type="SAM" id="SignalP"/>
    </source>
</evidence>
<feature type="domain" description="Fibronectin type-III" evidence="3">
    <location>
        <begin position="168"/>
        <end position="275"/>
    </location>
</feature>
<dbReference type="EMBL" id="CASHTH010003995">
    <property type="protein sequence ID" value="CAI8052198.1"/>
    <property type="molecule type" value="Genomic_DNA"/>
</dbReference>
<dbReference type="InterPro" id="IPR013783">
    <property type="entry name" value="Ig-like_fold"/>
</dbReference>
<sequence>MLKGGEMAQLLLVLSIVALAWRVSDSCPNGYRPFSCTVCITIDEDMLPFSQTDCPLLGIALVMDDVWNESHVLQRYLEVFNKQQLWTGYELSTDREAVIPNTTRTLGLPIIGNEECNNCCLAWQLHPYGLVSVDCEKELPAICTMSVTDGDILNGESSGLGQCQYDTEPGDVKHLTASAVSQTELTVMWSPAEPLGTSDPLLLRYVLYFSSRDVIDEKSEQMPVIPQLPDGSVEVQLSDLSKGTKYTIGVVAISTIMPPAEKYPTLNTVVSTYGEAPAGSVFGVRLQPWKDDDKALIVSWETARLSSPEGPVSSYEVEYRDGEQGLPNRVRVTTRCTLLHHLWS</sequence>
<protein>
    <recommendedName>
        <fullName evidence="3">Fibronectin type-III domain-containing protein</fullName>
    </recommendedName>
</protein>
<dbReference type="InterPro" id="IPR036116">
    <property type="entry name" value="FN3_sf"/>
</dbReference>
<proteinExistence type="predicted"/>
<evidence type="ECO:0000259" key="3">
    <source>
        <dbReference type="PROSITE" id="PS50853"/>
    </source>
</evidence>
<dbReference type="Gene3D" id="2.60.40.10">
    <property type="entry name" value="Immunoglobulins"/>
    <property type="match status" value="1"/>
</dbReference>
<dbReference type="Proteomes" id="UP001174909">
    <property type="component" value="Unassembled WGS sequence"/>
</dbReference>
<dbReference type="InterPro" id="IPR050991">
    <property type="entry name" value="ECM_Regulatory_Proteins"/>
</dbReference>
<evidence type="ECO:0000313" key="4">
    <source>
        <dbReference type="EMBL" id="CAI8052198.1"/>
    </source>
</evidence>
<dbReference type="AlphaFoldDB" id="A0AA35TPT3"/>
<dbReference type="PANTHER" id="PTHR46708">
    <property type="entry name" value="TENASCIN"/>
    <property type="match status" value="1"/>
</dbReference>
<name>A0AA35TPT3_GEOBA</name>
<dbReference type="PANTHER" id="PTHR46708:SF2">
    <property type="entry name" value="FIBRONECTIN TYPE-III DOMAIN-CONTAINING PROTEIN"/>
    <property type="match status" value="1"/>
</dbReference>
<reference evidence="4" key="1">
    <citation type="submission" date="2023-03" db="EMBL/GenBank/DDBJ databases">
        <authorList>
            <person name="Steffen K."/>
            <person name="Cardenas P."/>
        </authorList>
    </citation>
    <scope>NUCLEOTIDE SEQUENCE</scope>
</reference>
<comment type="caution">
    <text evidence="4">The sequence shown here is derived from an EMBL/GenBank/DDBJ whole genome shotgun (WGS) entry which is preliminary data.</text>
</comment>
<keyword evidence="2" id="KW-0732">Signal</keyword>
<dbReference type="SMART" id="SM00060">
    <property type="entry name" value="FN3"/>
    <property type="match status" value="1"/>
</dbReference>
<dbReference type="PROSITE" id="PS50853">
    <property type="entry name" value="FN3"/>
    <property type="match status" value="1"/>
</dbReference>
<keyword evidence="1" id="KW-0677">Repeat</keyword>
<feature type="signal peptide" evidence="2">
    <location>
        <begin position="1"/>
        <end position="26"/>
    </location>
</feature>
<feature type="chain" id="PRO_5041263647" description="Fibronectin type-III domain-containing protein" evidence="2">
    <location>
        <begin position="27"/>
        <end position="344"/>
    </location>
</feature>